<dbReference type="NCBIfam" id="TIGR02522">
    <property type="entry name" value="pilus_cpaD"/>
    <property type="match status" value="1"/>
</dbReference>
<keyword evidence="2" id="KW-1185">Reference proteome</keyword>
<sequence length="257" mass="27333">MNSLYRLKFGSLLPAAAAPRSKRVLAPLAALVLASVLAGCANTTYDVTGAVLGPDDYRYRHPILIDQQLTTLDVPVGTEVPKLAPRMVGNITGFAQKYRASGAGTMAIVVPSNSPNARNAQGIARQTANALVAAGVPRRQIDVRTYPAGAEEVGAPIRLAFARIGAHVDGCGQWPMEDQKMWMKTENRSYYNFGCATQQNLAATTANPLDLLYPRGMTPADATRRMVVLGNYQQGKNPSGTYAGLDNINTISGLGGN</sequence>
<evidence type="ECO:0000313" key="1">
    <source>
        <dbReference type="EMBL" id="SHG95728.1"/>
    </source>
</evidence>
<accession>A0A1M5P1W3</accession>
<dbReference type="InterPro" id="IPR013361">
    <property type="entry name" value="Pilus_CpaD"/>
</dbReference>
<dbReference type="InterPro" id="IPR019027">
    <property type="entry name" value="Pilus_biogenesis_CpaD-related"/>
</dbReference>
<protein>
    <submittedName>
        <fullName evidence="1">Pilus assembly protein CpaD</fullName>
    </submittedName>
</protein>
<dbReference type="Pfam" id="PF09476">
    <property type="entry name" value="Pilus_CpaD"/>
    <property type="match status" value="1"/>
</dbReference>
<gene>
    <name evidence="1" type="ORF">SAMN02745157_0070</name>
</gene>
<organism evidence="1 2">
    <name type="scientific">Kaistia soli DSM 19436</name>
    <dbReference type="NCBI Taxonomy" id="1122133"/>
    <lineage>
        <taxon>Bacteria</taxon>
        <taxon>Pseudomonadati</taxon>
        <taxon>Pseudomonadota</taxon>
        <taxon>Alphaproteobacteria</taxon>
        <taxon>Hyphomicrobiales</taxon>
        <taxon>Kaistiaceae</taxon>
        <taxon>Kaistia</taxon>
    </lineage>
</organism>
<dbReference type="RefSeq" id="WP_084527927.1">
    <property type="nucleotide sequence ID" value="NZ_FQUP01000010.1"/>
</dbReference>
<proteinExistence type="predicted"/>
<dbReference type="Proteomes" id="UP000184485">
    <property type="component" value="Unassembled WGS sequence"/>
</dbReference>
<name>A0A1M5P1W3_9HYPH</name>
<evidence type="ECO:0000313" key="2">
    <source>
        <dbReference type="Proteomes" id="UP000184485"/>
    </source>
</evidence>
<dbReference type="AlphaFoldDB" id="A0A1M5P1W3"/>
<reference evidence="1 2" key="1">
    <citation type="submission" date="2016-11" db="EMBL/GenBank/DDBJ databases">
        <authorList>
            <person name="Jaros S."/>
            <person name="Januszkiewicz K."/>
            <person name="Wedrychowicz H."/>
        </authorList>
    </citation>
    <scope>NUCLEOTIDE SEQUENCE [LARGE SCALE GENOMIC DNA]</scope>
    <source>
        <strain evidence="1 2">DSM 19436</strain>
    </source>
</reference>
<dbReference type="STRING" id="1122133.SAMN02745157_0070"/>
<dbReference type="OrthoDB" id="9802674at2"/>
<dbReference type="EMBL" id="FQUP01000010">
    <property type="protein sequence ID" value="SHG95728.1"/>
    <property type="molecule type" value="Genomic_DNA"/>
</dbReference>